<keyword evidence="7" id="KW-1185">Reference proteome</keyword>
<gene>
    <name evidence="6" type="ordered locus">Rfer_1043</name>
</gene>
<name>Q21ZL8_ALBFT</name>
<dbReference type="InterPro" id="IPR027417">
    <property type="entry name" value="P-loop_NTPase"/>
</dbReference>
<dbReference type="InterPro" id="IPR014016">
    <property type="entry name" value="UvrD-like_ATP-bd"/>
</dbReference>
<dbReference type="HOGENOM" id="CLU_2181878_0_0_4"/>
<dbReference type="AlphaFoldDB" id="Q21ZL8"/>
<evidence type="ECO:0000256" key="2">
    <source>
        <dbReference type="ARBA" id="ARBA00022801"/>
    </source>
</evidence>
<evidence type="ECO:0000256" key="4">
    <source>
        <dbReference type="ARBA" id="ARBA00022840"/>
    </source>
</evidence>
<evidence type="ECO:0000256" key="3">
    <source>
        <dbReference type="ARBA" id="ARBA00022806"/>
    </source>
</evidence>
<dbReference type="GO" id="GO:0005524">
    <property type="term" value="F:ATP binding"/>
    <property type="evidence" value="ECO:0007669"/>
    <property type="project" value="UniProtKB-KW"/>
</dbReference>
<dbReference type="EMBL" id="CP000267">
    <property type="protein sequence ID" value="ABD68785.1"/>
    <property type="molecule type" value="Genomic_DNA"/>
</dbReference>
<dbReference type="Pfam" id="PF00580">
    <property type="entry name" value="UvrD-helicase"/>
    <property type="match status" value="1"/>
</dbReference>
<evidence type="ECO:0000256" key="1">
    <source>
        <dbReference type="ARBA" id="ARBA00022741"/>
    </source>
</evidence>
<organism evidence="6 7">
    <name type="scientific">Albidiferax ferrireducens (strain ATCC BAA-621 / DSM 15236 / T118)</name>
    <name type="common">Rhodoferax ferrireducens</name>
    <dbReference type="NCBI Taxonomy" id="338969"/>
    <lineage>
        <taxon>Bacteria</taxon>
        <taxon>Pseudomonadati</taxon>
        <taxon>Pseudomonadota</taxon>
        <taxon>Betaproteobacteria</taxon>
        <taxon>Burkholderiales</taxon>
        <taxon>Comamonadaceae</taxon>
        <taxon>Rhodoferax</taxon>
    </lineage>
</organism>
<feature type="domain" description="UvrD-like helicase ATP-binding" evidence="5">
    <location>
        <begin position="25"/>
        <end position="77"/>
    </location>
</feature>
<accession>Q21ZL8</accession>
<dbReference type="RefSeq" id="WP_011463354.1">
    <property type="nucleotide sequence ID" value="NC_007908.1"/>
</dbReference>
<dbReference type="KEGG" id="rfr:Rfer_1043"/>
<protein>
    <recommendedName>
        <fullName evidence="5">UvrD-like helicase ATP-binding domain-containing protein</fullName>
    </recommendedName>
</protein>
<keyword evidence="4" id="KW-0067">ATP-binding</keyword>
<evidence type="ECO:0000259" key="5">
    <source>
        <dbReference type="Pfam" id="PF00580"/>
    </source>
</evidence>
<proteinExistence type="predicted"/>
<dbReference type="GO" id="GO:0016787">
    <property type="term" value="F:hydrolase activity"/>
    <property type="evidence" value="ECO:0007669"/>
    <property type="project" value="UniProtKB-KW"/>
</dbReference>
<keyword evidence="3" id="KW-0347">Helicase</keyword>
<evidence type="ECO:0000313" key="7">
    <source>
        <dbReference type="Proteomes" id="UP000008332"/>
    </source>
</evidence>
<dbReference type="Proteomes" id="UP000008332">
    <property type="component" value="Chromosome"/>
</dbReference>
<sequence length="109" mass="11439">MPEADSPAVAASWRALEAMYACLEAGQSFRLEAGAGAGKTYSLIKALQFLIERDHQSLPKRSQQIACITFTNVASSAAGADVRGEPGISVEFSRPVIATAGPVWAFVGP</sequence>
<dbReference type="eggNOG" id="COG1074">
    <property type="taxonomic scope" value="Bacteria"/>
</dbReference>
<evidence type="ECO:0000313" key="6">
    <source>
        <dbReference type="EMBL" id="ABD68785.1"/>
    </source>
</evidence>
<dbReference type="GO" id="GO:0004386">
    <property type="term" value="F:helicase activity"/>
    <property type="evidence" value="ECO:0007669"/>
    <property type="project" value="UniProtKB-KW"/>
</dbReference>
<keyword evidence="2" id="KW-0378">Hydrolase</keyword>
<dbReference type="STRING" id="338969.Rfer_1043"/>
<keyword evidence="1" id="KW-0547">Nucleotide-binding</keyword>
<reference evidence="7" key="1">
    <citation type="submission" date="2006-02" db="EMBL/GenBank/DDBJ databases">
        <title>Complete sequence of chromosome of Rhodoferax ferrireducens DSM 15236.</title>
        <authorList>
            <person name="Copeland A."/>
            <person name="Lucas S."/>
            <person name="Lapidus A."/>
            <person name="Barry K."/>
            <person name="Detter J.C."/>
            <person name="Glavina del Rio T."/>
            <person name="Hammon N."/>
            <person name="Israni S."/>
            <person name="Pitluck S."/>
            <person name="Brettin T."/>
            <person name="Bruce D."/>
            <person name="Han C."/>
            <person name="Tapia R."/>
            <person name="Gilna P."/>
            <person name="Kiss H."/>
            <person name="Schmutz J."/>
            <person name="Larimer F."/>
            <person name="Land M."/>
            <person name="Kyrpides N."/>
            <person name="Ivanova N."/>
            <person name="Richardson P."/>
        </authorList>
    </citation>
    <scope>NUCLEOTIDE SEQUENCE [LARGE SCALE GENOMIC DNA]</scope>
    <source>
        <strain evidence="7">ATCC BAA-621 / DSM 15236 / T118</strain>
    </source>
</reference>
<dbReference type="Gene3D" id="3.40.50.300">
    <property type="entry name" value="P-loop containing nucleotide triphosphate hydrolases"/>
    <property type="match status" value="1"/>
</dbReference>
<dbReference type="SUPFAM" id="SSF52540">
    <property type="entry name" value="P-loop containing nucleoside triphosphate hydrolases"/>
    <property type="match status" value="1"/>
</dbReference>